<evidence type="ECO:0000256" key="5">
    <source>
        <dbReference type="PROSITE-ProRule" id="PRU00723"/>
    </source>
</evidence>
<name>A0A183IJ87_9BILA</name>
<dbReference type="Pfam" id="PF00642">
    <property type="entry name" value="zf-CCCH"/>
    <property type="match status" value="1"/>
</dbReference>
<dbReference type="PROSITE" id="PS50103">
    <property type="entry name" value="ZF_C3H1"/>
    <property type="match status" value="2"/>
</dbReference>
<dbReference type="GO" id="GO:0008270">
    <property type="term" value="F:zinc ion binding"/>
    <property type="evidence" value="ECO:0007669"/>
    <property type="project" value="UniProtKB-KW"/>
</dbReference>
<evidence type="ECO:0000256" key="3">
    <source>
        <dbReference type="ARBA" id="ARBA00022771"/>
    </source>
</evidence>
<proteinExistence type="predicted"/>
<dbReference type="PANTHER" id="PTHR12675">
    <property type="entry name" value="MUSCLEBLIND-LIKE PROTEIN"/>
    <property type="match status" value="1"/>
</dbReference>
<dbReference type="SMART" id="SM00356">
    <property type="entry name" value="ZnF_C3H1"/>
    <property type="match status" value="2"/>
</dbReference>
<keyword evidence="1 5" id="KW-0479">Metal-binding</keyword>
<keyword evidence="4 5" id="KW-0862">Zinc</keyword>
<gene>
    <name evidence="8" type="ORF">SBAD_LOCUS3683</name>
</gene>
<keyword evidence="9" id="KW-1185">Reference proteome</keyword>
<evidence type="ECO:0000256" key="1">
    <source>
        <dbReference type="ARBA" id="ARBA00022723"/>
    </source>
</evidence>
<evidence type="ECO:0000259" key="7">
    <source>
        <dbReference type="PROSITE" id="PS50103"/>
    </source>
</evidence>
<keyword evidence="3 5" id="KW-0863">Zinc-finger</keyword>
<dbReference type="EMBL" id="UZAM01007893">
    <property type="protein sequence ID" value="VDP02031.1"/>
    <property type="molecule type" value="Genomic_DNA"/>
</dbReference>
<dbReference type="GO" id="GO:0003723">
    <property type="term" value="F:RNA binding"/>
    <property type="evidence" value="ECO:0007669"/>
    <property type="project" value="TreeGrafter"/>
</dbReference>
<keyword evidence="2" id="KW-0677">Repeat</keyword>
<dbReference type="InterPro" id="IPR000571">
    <property type="entry name" value="Znf_CCCH"/>
</dbReference>
<accession>A0A183IJ87</accession>
<dbReference type="PANTHER" id="PTHR12675:SF6">
    <property type="entry name" value="ZINC FINGER CCCH DOMAIN-CONTAINING PROTEIN 10"/>
    <property type="match status" value="1"/>
</dbReference>
<feature type="coiled-coil region" evidence="6">
    <location>
        <begin position="269"/>
        <end position="317"/>
    </location>
</feature>
<dbReference type="InterPro" id="IPR036855">
    <property type="entry name" value="Znf_CCCH_sf"/>
</dbReference>
<reference evidence="10" key="1">
    <citation type="submission" date="2016-06" db="UniProtKB">
        <authorList>
            <consortium name="WormBaseParasite"/>
        </authorList>
    </citation>
    <scope>IDENTIFICATION</scope>
</reference>
<dbReference type="WBParaSite" id="SBAD_0000385101-mRNA-1">
    <property type="protein sequence ID" value="SBAD_0000385101-mRNA-1"/>
    <property type="gene ID" value="SBAD_0000385101"/>
</dbReference>
<evidence type="ECO:0000313" key="9">
    <source>
        <dbReference type="Proteomes" id="UP000270296"/>
    </source>
</evidence>
<feature type="domain" description="C3H1-type" evidence="7">
    <location>
        <begin position="62"/>
        <end position="89"/>
    </location>
</feature>
<dbReference type="AlphaFoldDB" id="A0A183IJ87"/>
<keyword evidence="6" id="KW-0175">Coiled coil</keyword>
<organism evidence="10">
    <name type="scientific">Soboliphyme baturini</name>
    <dbReference type="NCBI Taxonomy" id="241478"/>
    <lineage>
        <taxon>Eukaryota</taxon>
        <taxon>Metazoa</taxon>
        <taxon>Ecdysozoa</taxon>
        <taxon>Nematoda</taxon>
        <taxon>Enoplea</taxon>
        <taxon>Dorylaimia</taxon>
        <taxon>Dioctophymatida</taxon>
        <taxon>Dioctophymatoidea</taxon>
        <taxon>Soboliphymatidae</taxon>
        <taxon>Soboliphyme</taxon>
    </lineage>
</organism>
<feature type="zinc finger region" description="C3H1-type" evidence="5">
    <location>
        <begin position="138"/>
        <end position="164"/>
    </location>
</feature>
<evidence type="ECO:0000313" key="10">
    <source>
        <dbReference type="WBParaSite" id="SBAD_0000385101-mRNA-1"/>
    </source>
</evidence>
<feature type="zinc finger region" description="C3H1-type" evidence="5">
    <location>
        <begin position="62"/>
        <end position="89"/>
    </location>
</feature>
<dbReference type="Proteomes" id="UP000270296">
    <property type="component" value="Unassembled WGS sequence"/>
</dbReference>
<dbReference type="GO" id="GO:0043484">
    <property type="term" value="P:regulation of RNA splicing"/>
    <property type="evidence" value="ECO:0007669"/>
    <property type="project" value="TreeGrafter"/>
</dbReference>
<dbReference type="SUPFAM" id="SSF90229">
    <property type="entry name" value="CCCH zinc finger"/>
    <property type="match status" value="1"/>
</dbReference>
<protein>
    <submittedName>
        <fullName evidence="10">Zinc finger CCCH domain-containing protein 10</fullName>
    </submittedName>
</protein>
<evidence type="ECO:0000256" key="4">
    <source>
        <dbReference type="ARBA" id="ARBA00022833"/>
    </source>
</evidence>
<dbReference type="OrthoDB" id="250836at2759"/>
<evidence type="ECO:0000256" key="6">
    <source>
        <dbReference type="SAM" id="Coils"/>
    </source>
</evidence>
<reference evidence="8 9" key="2">
    <citation type="submission" date="2018-11" db="EMBL/GenBank/DDBJ databases">
        <authorList>
            <consortium name="Pathogen Informatics"/>
        </authorList>
    </citation>
    <scope>NUCLEOTIDE SEQUENCE [LARGE SCALE GENOMIC DNA]</scope>
</reference>
<evidence type="ECO:0000256" key="2">
    <source>
        <dbReference type="ARBA" id="ARBA00022737"/>
    </source>
</evidence>
<evidence type="ECO:0000313" key="8">
    <source>
        <dbReference type="EMBL" id="VDP02031.1"/>
    </source>
</evidence>
<dbReference type="Gene3D" id="3.30.1370.210">
    <property type="match status" value="2"/>
</dbReference>
<sequence length="322" mass="35989">MSHVKQCELILVLRNVLAEGIKMSLEANGVENVVAGSVKQQQQEQQPRQQQEEVSVATTGKTDDRNVCRDFLNNVCFRGSRCKYYHPPELVAKYDQLRKEDKYVHCCSEDKEEYERHGKVTESLARAIVAATGQEIVDGRPLCKEYLSGHCSRGSRCRFWHINPRHEREVLLQRSLCTPCSSLHSSALSDDVHQQVYLRPTAAAPVAAPPYSNFVYGYFGEYRCPPSPALGNRKRLRPYSYNGGAFPAFTVVSSLGGSVGSGHDTSDSYAALLEENVSLRRRVDLLKQSLTDLTTQNDQLLAEVARLRAKLTAANVSDPNRV</sequence>
<feature type="domain" description="C3H1-type" evidence="7">
    <location>
        <begin position="138"/>
        <end position="164"/>
    </location>
</feature>